<dbReference type="EMBL" id="LT629790">
    <property type="protein sequence ID" value="SDU59004.1"/>
    <property type="molecule type" value="Genomic_DNA"/>
</dbReference>
<feature type="region of interest" description="Disordered" evidence="1">
    <location>
        <begin position="52"/>
        <end position="80"/>
    </location>
</feature>
<gene>
    <name evidence="2" type="ORF">SAMN05216476_3425</name>
</gene>
<evidence type="ECO:0000313" key="2">
    <source>
        <dbReference type="EMBL" id="SDU59004.1"/>
    </source>
</evidence>
<dbReference type="AlphaFoldDB" id="A0AAX2DFZ6"/>
<keyword evidence="3" id="KW-1185">Reference proteome</keyword>
<proteinExistence type="predicted"/>
<evidence type="ECO:0000313" key="3">
    <source>
        <dbReference type="Proteomes" id="UP000183772"/>
    </source>
</evidence>
<reference evidence="2 3" key="1">
    <citation type="submission" date="2016-10" db="EMBL/GenBank/DDBJ databases">
        <authorList>
            <person name="Varghese N."/>
            <person name="Submissions S."/>
        </authorList>
    </citation>
    <scope>NUCLEOTIDE SEQUENCE [LARGE SCALE GENOMIC DNA]</scope>
    <source>
        <strain evidence="2 3">DSM 16733</strain>
    </source>
</reference>
<organism evidence="2 3">
    <name type="scientific">Pseudomonas mediterranea</name>
    <dbReference type="NCBI Taxonomy" id="183795"/>
    <lineage>
        <taxon>Bacteria</taxon>
        <taxon>Pseudomonadati</taxon>
        <taxon>Pseudomonadota</taxon>
        <taxon>Gammaproteobacteria</taxon>
        <taxon>Pseudomonadales</taxon>
        <taxon>Pseudomonadaceae</taxon>
        <taxon>Pseudomonas</taxon>
    </lineage>
</organism>
<name>A0AAX2DFZ6_9PSED</name>
<protein>
    <recommendedName>
        <fullName evidence="4">Secreted protein</fullName>
    </recommendedName>
</protein>
<sequence>MMTVYVMVMTLCRGDEGCVDVRKTEPTYLTKELCMAKARDITPRKGVKFKCRSERSWGPSKEPGAETLNSVVSTDAKRQP</sequence>
<accession>A0AAX2DFZ6</accession>
<evidence type="ECO:0008006" key="4">
    <source>
        <dbReference type="Google" id="ProtNLM"/>
    </source>
</evidence>
<dbReference type="Proteomes" id="UP000183772">
    <property type="component" value="Chromosome I"/>
</dbReference>
<evidence type="ECO:0000256" key="1">
    <source>
        <dbReference type="SAM" id="MobiDB-lite"/>
    </source>
</evidence>